<evidence type="ECO:0000313" key="4">
    <source>
        <dbReference type="Proteomes" id="UP000320176"/>
    </source>
</evidence>
<keyword evidence="4" id="KW-1185">Reference proteome</keyword>
<proteinExistence type="predicted"/>
<feature type="transmembrane region" description="Helical" evidence="2">
    <location>
        <begin position="416"/>
        <end position="436"/>
    </location>
</feature>
<dbReference type="AlphaFoldDB" id="A0A5C5ZPS4"/>
<dbReference type="EMBL" id="SJPN01000021">
    <property type="protein sequence ID" value="TWT89484.1"/>
    <property type="molecule type" value="Genomic_DNA"/>
</dbReference>
<keyword evidence="2" id="KW-1133">Transmembrane helix</keyword>
<evidence type="ECO:0000256" key="2">
    <source>
        <dbReference type="SAM" id="Phobius"/>
    </source>
</evidence>
<feature type="transmembrane region" description="Helical" evidence="2">
    <location>
        <begin position="442"/>
        <end position="462"/>
    </location>
</feature>
<gene>
    <name evidence="3" type="ORF">Pla52n_67720</name>
</gene>
<name>A0A5C5ZPS4_9BACT</name>
<dbReference type="Proteomes" id="UP000320176">
    <property type="component" value="Unassembled WGS sequence"/>
</dbReference>
<protein>
    <submittedName>
        <fullName evidence="3">Uncharacterized protein</fullName>
    </submittedName>
</protein>
<feature type="region of interest" description="Disordered" evidence="1">
    <location>
        <begin position="27"/>
        <end position="57"/>
    </location>
</feature>
<accession>A0A5C5ZPS4</accession>
<feature type="region of interest" description="Disordered" evidence="1">
    <location>
        <begin position="319"/>
        <end position="338"/>
    </location>
</feature>
<reference evidence="3 4" key="1">
    <citation type="submission" date="2019-02" db="EMBL/GenBank/DDBJ databases">
        <title>Deep-cultivation of Planctomycetes and their phenomic and genomic characterization uncovers novel biology.</title>
        <authorList>
            <person name="Wiegand S."/>
            <person name="Jogler M."/>
            <person name="Boedeker C."/>
            <person name="Pinto D."/>
            <person name="Vollmers J."/>
            <person name="Rivas-Marin E."/>
            <person name="Kohn T."/>
            <person name="Peeters S.H."/>
            <person name="Heuer A."/>
            <person name="Rast P."/>
            <person name="Oberbeckmann S."/>
            <person name="Bunk B."/>
            <person name="Jeske O."/>
            <person name="Meyerdierks A."/>
            <person name="Storesund J.E."/>
            <person name="Kallscheuer N."/>
            <person name="Luecker S."/>
            <person name="Lage O.M."/>
            <person name="Pohl T."/>
            <person name="Merkel B.J."/>
            <person name="Hornburger P."/>
            <person name="Mueller R.-W."/>
            <person name="Bruemmer F."/>
            <person name="Labrenz M."/>
            <person name="Spormann A.M."/>
            <person name="Op Den Camp H."/>
            <person name="Overmann J."/>
            <person name="Amann R."/>
            <person name="Jetten M.S.M."/>
            <person name="Mascher T."/>
            <person name="Medema M.H."/>
            <person name="Devos D.P."/>
            <person name="Kaster A.-K."/>
            <person name="Ovreas L."/>
            <person name="Rohde M."/>
            <person name="Galperin M.Y."/>
            <person name="Jogler C."/>
        </authorList>
    </citation>
    <scope>NUCLEOTIDE SEQUENCE [LARGE SCALE GENOMIC DNA]</scope>
    <source>
        <strain evidence="3 4">Pla52n</strain>
    </source>
</reference>
<organism evidence="3 4">
    <name type="scientific">Stieleria varia</name>
    <dbReference type="NCBI Taxonomy" id="2528005"/>
    <lineage>
        <taxon>Bacteria</taxon>
        <taxon>Pseudomonadati</taxon>
        <taxon>Planctomycetota</taxon>
        <taxon>Planctomycetia</taxon>
        <taxon>Pirellulales</taxon>
        <taxon>Pirellulaceae</taxon>
        <taxon>Stieleria</taxon>
    </lineage>
</organism>
<comment type="caution">
    <text evidence="3">The sequence shown here is derived from an EMBL/GenBank/DDBJ whole genome shotgun (WGS) entry which is preliminary data.</text>
</comment>
<keyword evidence="2" id="KW-0472">Membrane</keyword>
<evidence type="ECO:0000313" key="3">
    <source>
        <dbReference type="EMBL" id="TWT89484.1"/>
    </source>
</evidence>
<dbReference type="RefSeq" id="WP_146523646.1">
    <property type="nucleotide sequence ID" value="NZ_CP151726.1"/>
</dbReference>
<sequence>MDPFFIVGKRVELTRLREASQLSGSWLADDLPHPRYGPQNNAGNDIGDSAVNGERTNEPIRLIDPEEWGEDDWPRLLTMQESVVAHLVVLDDTSTLNDATERAKRLLDLLAQHMIGRDRTVRHVLLLLQTTTSSTMTQADLDEIVELTLPDNRGQQNADSVWSAVYAMTSRLEPIGDTGFTAAKVWPVAVGQLLMHWMHELPPVVASSGSHNRFFAWRHLTFSPQGTQSQDTQLRGSEAIDQDGKQWEQLVAKCFQQVWRGVFADRSGQRPDLRLADGPMALTPYDFKPQPGDRPYQKWTDYHSQELLEQRLTPHLWRSATQQTGQQLRQQSSQYARDSFDRGRQATEGYWRLVHTDPSALIWPLVADGQEKAAQDSLAQLGEAAAQFEENVVDHHRCGEEFQRTQSGWIEWPMRIVAIVAVCFAVGYAALLTVYYLLDSLWMAAGCLLATVIGSIAAAFLSKDLESKAGRRGQFTLDAGLQSLDQEVQQRYVAAADLFALGTQRNTLVQRRAQIGHAESKRRALHHQIQQWQSDIDLGDKPAKRGASHLDLADVFAQATTLPLPIDMRPVDQEAAVAPFIKKEVETFRERVWQPICRGTDPFARGAMDRDQMRRRIQAYFERFAARLISFAGLMAIAQLQQSRISGWYQDLTSHLQLDRYLSGASCHFPSGTTPPSHLRPEIQLVFQSGFEKLGCDSRLDDFRKDHVSDGSHWLGDVPALGYMHERIPVHLTVEDGQLRVKSWEEGTLDAHLGGQPSPGGSIR</sequence>
<keyword evidence="2" id="KW-0812">Transmembrane</keyword>
<feature type="compositionally biased region" description="Low complexity" evidence="1">
    <location>
        <begin position="321"/>
        <end position="334"/>
    </location>
</feature>
<evidence type="ECO:0000256" key="1">
    <source>
        <dbReference type="SAM" id="MobiDB-lite"/>
    </source>
</evidence>